<feature type="signal peptide" evidence="1">
    <location>
        <begin position="1"/>
        <end position="23"/>
    </location>
</feature>
<dbReference type="EMBL" id="JAKZGO010000001">
    <property type="protein sequence ID" value="MCH7412114.1"/>
    <property type="molecule type" value="Genomic_DNA"/>
</dbReference>
<dbReference type="InterPro" id="IPR019861">
    <property type="entry name" value="PorP/SprF_Bacteroidetes"/>
</dbReference>
<dbReference type="RefSeq" id="WP_241409504.1">
    <property type="nucleotide sequence ID" value="NZ_JAKZGO010000001.1"/>
</dbReference>
<keyword evidence="1" id="KW-0732">Signal</keyword>
<sequence length="323" mass="36393">MKKSKIYSVLVFIFMIASNHIHAQQTPQFSQYMFNPVFINPAYAGYKEQIYVQSYYRTQWAGIEGSPKTIALAADGFLDSKQLGIGIHAINDQLGANRTNAIYGNVAYHLQLSEEQFLSFGIGLGLVNSFLDGSLLDGLDSEDPGIPTAGGNVSYPELKSGLFYYDETFFFGLGIDNLASIFLGSDRGDFVLNNTIETNIFTGFWLDLSNEVSMKNTLLLLDDFRSPARFDFSSSLLFYERLWLGLTYRTAVDYANRVNNDNLKRGTGLVGTVQFWLVNGLRIGYAYDHQINSISLRSFSTHDISIGFLFPQRRPKLYSPKYF</sequence>
<feature type="chain" id="PRO_5047331957" evidence="1">
    <location>
        <begin position="24"/>
        <end position="323"/>
    </location>
</feature>
<proteinExistence type="predicted"/>
<evidence type="ECO:0000313" key="3">
    <source>
        <dbReference type="Proteomes" id="UP001165430"/>
    </source>
</evidence>
<protein>
    <submittedName>
        <fullName evidence="2">PorP/SprF family type IX secretion system membrane protein</fullName>
    </submittedName>
</protein>
<dbReference type="Pfam" id="PF11751">
    <property type="entry name" value="PorP_SprF"/>
    <property type="match status" value="1"/>
</dbReference>
<evidence type="ECO:0000313" key="2">
    <source>
        <dbReference type="EMBL" id="MCH7412114.1"/>
    </source>
</evidence>
<accession>A0ABS9V6R7</accession>
<gene>
    <name evidence="2" type="ORF">MM213_01355</name>
</gene>
<dbReference type="Proteomes" id="UP001165430">
    <property type="component" value="Unassembled WGS sequence"/>
</dbReference>
<reference evidence="2" key="1">
    <citation type="submission" date="2022-03" db="EMBL/GenBank/DDBJ databases">
        <title>De novo assembled genomes of Belliella spp. (Cyclobacteriaceae) strains.</title>
        <authorList>
            <person name="Szabo A."/>
            <person name="Korponai K."/>
            <person name="Felfoldi T."/>
        </authorList>
    </citation>
    <scope>NUCLEOTIDE SEQUENCE</scope>
    <source>
        <strain evidence="2">DSM 111903</strain>
    </source>
</reference>
<dbReference type="NCBIfam" id="TIGR03519">
    <property type="entry name" value="T9SS_PorP_fam"/>
    <property type="match status" value="1"/>
</dbReference>
<name>A0ABS9V6R7_9BACT</name>
<comment type="caution">
    <text evidence="2">The sequence shown here is derived from an EMBL/GenBank/DDBJ whole genome shotgun (WGS) entry which is preliminary data.</text>
</comment>
<organism evidence="2 3">
    <name type="scientific">Belliella alkalica</name>
    <dbReference type="NCBI Taxonomy" id="1730871"/>
    <lineage>
        <taxon>Bacteria</taxon>
        <taxon>Pseudomonadati</taxon>
        <taxon>Bacteroidota</taxon>
        <taxon>Cytophagia</taxon>
        <taxon>Cytophagales</taxon>
        <taxon>Cyclobacteriaceae</taxon>
        <taxon>Belliella</taxon>
    </lineage>
</organism>
<evidence type="ECO:0000256" key="1">
    <source>
        <dbReference type="SAM" id="SignalP"/>
    </source>
</evidence>
<keyword evidence="3" id="KW-1185">Reference proteome</keyword>